<dbReference type="InterPro" id="IPR036603">
    <property type="entry name" value="RBP11-like"/>
</dbReference>
<dbReference type="Pfam" id="PF01193">
    <property type="entry name" value="RNA_pol_L"/>
    <property type="match status" value="1"/>
</dbReference>
<dbReference type="Gene3D" id="1.10.150.20">
    <property type="entry name" value="5' to 3' exonuclease, C-terminal subdomain"/>
    <property type="match status" value="1"/>
</dbReference>
<comment type="similarity">
    <text evidence="1 11">Belongs to the RNA polymerase alpha chain family.</text>
</comment>
<dbReference type="SMART" id="SM00662">
    <property type="entry name" value="RPOLD"/>
    <property type="match status" value="1"/>
</dbReference>
<dbReference type="CDD" id="cd06928">
    <property type="entry name" value="RNAP_alpha_NTD"/>
    <property type="match status" value="1"/>
</dbReference>
<dbReference type="GO" id="GO:0006351">
    <property type="term" value="P:DNA-templated transcription"/>
    <property type="evidence" value="ECO:0007669"/>
    <property type="project" value="UniProtKB-UniRule"/>
</dbReference>
<evidence type="ECO:0000256" key="2">
    <source>
        <dbReference type="ARBA" id="ARBA00012418"/>
    </source>
</evidence>
<dbReference type="FunFam" id="2.170.120.12:FF:000001">
    <property type="entry name" value="DNA-directed RNA polymerase subunit alpha"/>
    <property type="match status" value="1"/>
</dbReference>
<dbReference type="InterPro" id="IPR011773">
    <property type="entry name" value="DNA-dir_RpoA"/>
</dbReference>
<name>A0A7C5X0M5_9AQUI</name>
<comment type="function">
    <text evidence="11">DNA-dependent RNA polymerase catalyzes the transcription of DNA into RNA using the four ribonucleoside triphosphates as substrates.</text>
</comment>
<evidence type="ECO:0000256" key="8">
    <source>
        <dbReference type="ARBA" id="ARBA00032524"/>
    </source>
</evidence>
<evidence type="ECO:0000256" key="5">
    <source>
        <dbReference type="ARBA" id="ARBA00022679"/>
    </source>
</evidence>
<feature type="domain" description="DNA-directed RNA polymerase RpoA/D/Rpb3-type" evidence="12">
    <location>
        <begin position="20"/>
        <end position="227"/>
    </location>
</feature>
<dbReference type="Gene3D" id="3.30.1360.10">
    <property type="entry name" value="RNA polymerase, RBP11-like subunit"/>
    <property type="match status" value="1"/>
</dbReference>
<gene>
    <name evidence="11" type="primary">rpoA</name>
    <name evidence="13" type="ORF">ENN04_03660</name>
</gene>
<evidence type="ECO:0000256" key="1">
    <source>
        <dbReference type="ARBA" id="ARBA00007123"/>
    </source>
</evidence>
<evidence type="ECO:0000256" key="10">
    <source>
        <dbReference type="ARBA" id="ARBA00048552"/>
    </source>
</evidence>
<sequence length="317" mass="35971">MLRQLIYPNKIFWEEISPTYGRLVIEPLERGFGITVGNSLRRVLLSSIEGCAITGVKIYGVYHEFSSIDGVQEDVLEILANLKEVKFRMTNSDVEVLYLKKKGEGPVYAKDFSLPPSVELITPEVKVATITDPNVELNMEVRVERGVGYVPTEEMESFGEVGWILVDGDFNPVKHVAYRVEKTRVERRSDYDRLIMEIYTDGSKSPEEAVKEAVAILIRNFSLLENISYEIPRVIEEHIPTDEFIEKLALPIEELDISQRALNSIKRMGITTIGDLVKLTEEELKSTKNVGRKAINEIKEALKQMGLHLGMDLTGRR</sequence>
<evidence type="ECO:0000256" key="11">
    <source>
        <dbReference type="HAMAP-Rule" id="MF_00059"/>
    </source>
</evidence>
<dbReference type="InterPro" id="IPR011263">
    <property type="entry name" value="DNA-dir_RNA_pol_RpoA/D/Rpb3"/>
</dbReference>
<keyword evidence="4 11" id="KW-0240">DNA-directed RNA polymerase</keyword>
<dbReference type="NCBIfam" id="TIGR02027">
    <property type="entry name" value="rpoA"/>
    <property type="match status" value="1"/>
</dbReference>
<dbReference type="GO" id="GO:0003677">
    <property type="term" value="F:DNA binding"/>
    <property type="evidence" value="ECO:0007669"/>
    <property type="project" value="UniProtKB-UniRule"/>
</dbReference>
<feature type="region of interest" description="Alpha N-terminal domain (alpha-NTD)" evidence="11">
    <location>
        <begin position="1"/>
        <end position="230"/>
    </location>
</feature>
<dbReference type="GO" id="GO:0000428">
    <property type="term" value="C:DNA-directed RNA polymerase complex"/>
    <property type="evidence" value="ECO:0007669"/>
    <property type="project" value="UniProtKB-KW"/>
</dbReference>
<keyword evidence="5 11" id="KW-0808">Transferase</keyword>
<dbReference type="HAMAP" id="MF_00059">
    <property type="entry name" value="RNApol_bact_RpoA"/>
    <property type="match status" value="1"/>
</dbReference>
<dbReference type="Pfam" id="PF03118">
    <property type="entry name" value="RNA_pol_A_CTD"/>
    <property type="match status" value="1"/>
</dbReference>
<proteinExistence type="inferred from homology"/>
<dbReference type="SUPFAM" id="SSF55257">
    <property type="entry name" value="RBP11-like subunits of RNA polymerase"/>
    <property type="match status" value="1"/>
</dbReference>
<dbReference type="SUPFAM" id="SSF47789">
    <property type="entry name" value="C-terminal domain of RNA polymerase alpha subunit"/>
    <property type="match status" value="1"/>
</dbReference>
<dbReference type="SUPFAM" id="SSF56553">
    <property type="entry name" value="Insert subdomain of RNA polymerase alpha subunit"/>
    <property type="match status" value="1"/>
</dbReference>
<dbReference type="GO" id="GO:0003899">
    <property type="term" value="F:DNA-directed RNA polymerase activity"/>
    <property type="evidence" value="ECO:0007669"/>
    <property type="project" value="UniProtKB-UniRule"/>
</dbReference>
<dbReference type="InterPro" id="IPR011260">
    <property type="entry name" value="RNAP_asu_C"/>
</dbReference>
<evidence type="ECO:0000259" key="12">
    <source>
        <dbReference type="SMART" id="SM00662"/>
    </source>
</evidence>
<comment type="caution">
    <text evidence="13">The sequence shown here is derived from an EMBL/GenBank/DDBJ whole genome shotgun (WGS) entry which is preliminary data.</text>
</comment>
<keyword evidence="7 11" id="KW-0804">Transcription</keyword>
<evidence type="ECO:0000256" key="9">
    <source>
        <dbReference type="ARBA" id="ARBA00033070"/>
    </source>
</evidence>
<evidence type="ECO:0000313" key="13">
    <source>
        <dbReference type="EMBL" id="HHO73715.1"/>
    </source>
</evidence>
<evidence type="ECO:0000256" key="4">
    <source>
        <dbReference type="ARBA" id="ARBA00022478"/>
    </source>
</evidence>
<dbReference type="GO" id="GO:0046983">
    <property type="term" value="F:protein dimerization activity"/>
    <property type="evidence" value="ECO:0007669"/>
    <property type="project" value="InterPro"/>
</dbReference>
<comment type="subunit">
    <text evidence="11">Homodimer. The RNAP catalytic core consists of 2 alpha, 1 beta, 1 beta' and 1 omega subunit. When a sigma factor is associated with the core the holoenzyme is formed, which can initiate transcription.</text>
</comment>
<dbReference type="NCBIfam" id="NF003513">
    <property type="entry name" value="PRK05182.1-2"/>
    <property type="match status" value="1"/>
</dbReference>
<dbReference type="Gene3D" id="2.170.120.12">
    <property type="entry name" value="DNA-directed RNA polymerase, insert domain"/>
    <property type="match status" value="1"/>
</dbReference>
<comment type="catalytic activity">
    <reaction evidence="10 11">
        <text>RNA(n) + a ribonucleoside 5'-triphosphate = RNA(n+1) + diphosphate</text>
        <dbReference type="Rhea" id="RHEA:21248"/>
        <dbReference type="Rhea" id="RHEA-COMP:14527"/>
        <dbReference type="Rhea" id="RHEA-COMP:17342"/>
        <dbReference type="ChEBI" id="CHEBI:33019"/>
        <dbReference type="ChEBI" id="CHEBI:61557"/>
        <dbReference type="ChEBI" id="CHEBI:140395"/>
        <dbReference type="EC" id="2.7.7.6"/>
    </reaction>
</comment>
<comment type="domain">
    <text evidence="11">The N-terminal domain is essential for RNAP assembly and basal transcription, whereas the C-terminal domain is involved in interaction with transcriptional regulators and with upstream promoter elements.</text>
</comment>
<evidence type="ECO:0000256" key="3">
    <source>
        <dbReference type="ARBA" id="ARBA00015972"/>
    </source>
</evidence>
<protein>
    <recommendedName>
        <fullName evidence="3 11">DNA-directed RNA polymerase subunit alpha</fullName>
        <shortName evidence="11">RNAP subunit alpha</shortName>
        <ecNumber evidence="2 11">2.7.7.6</ecNumber>
    </recommendedName>
    <alternativeName>
        <fullName evidence="9 11">RNA polymerase subunit alpha</fullName>
    </alternativeName>
    <alternativeName>
        <fullName evidence="8 11">Transcriptase subunit alpha</fullName>
    </alternativeName>
</protein>
<keyword evidence="6 11" id="KW-0548">Nucleotidyltransferase</keyword>
<evidence type="ECO:0000256" key="6">
    <source>
        <dbReference type="ARBA" id="ARBA00022695"/>
    </source>
</evidence>
<dbReference type="Pfam" id="PF01000">
    <property type="entry name" value="RNA_pol_A_bac"/>
    <property type="match status" value="1"/>
</dbReference>
<dbReference type="EC" id="2.7.7.6" evidence="2 11"/>
<organism evidence="13">
    <name type="scientific">Thermocrinis ruber</name>
    <dbReference type="NCBI Taxonomy" id="75906"/>
    <lineage>
        <taxon>Bacteria</taxon>
        <taxon>Pseudomonadati</taxon>
        <taxon>Aquificota</taxon>
        <taxon>Aquificia</taxon>
        <taxon>Aquificales</taxon>
        <taxon>Aquificaceae</taxon>
        <taxon>Thermocrinis</taxon>
    </lineage>
</organism>
<dbReference type="GO" id="GO:0005737">
    <property type="term" value="C:cytoplasm"/>
    <property type="evidence" value="ECO:0007669"/>
    <property type="project" value="UniProtKB-ARBA"/>
</dbReference>
<evidence type="ECO:0000256" key="7">
    <source>
        <dbReference type="ARBA" id="ARBA00023163"/>
    </source>
</evidence>
<reference evidence="13" key="1">
    <citation type="journal article" date="2020" name="mSystems">
        <title>Genome- and Community-Level Interaction Insights into Carbon Utilization and Element Cycling Functions of Hydrothermarchaeota in Hydrothermal Sediment.</title>
        <authorList>
            <person name="Zhou Z."/>
            <person name="Liu Y."/>
            <person name="Xu W."/>
            <person name="Pan J."/>
            <person name="Luo Z.H."/>
            <person name="Li M."/>
        </authorList>
    </citation>
    <scope>NUCLEOTIDE SEQUENCE [LARGE SCALE GENOMIC DNA]</scope>
    <source>
        <strain evidence="13">SpSt-114</strain>
    </source>
</reference>
<dbReference type="AlphaFoldDB" id="A0A7C5X0M5"/>
<dbReference type="InterPro" id="IPR036643">
    <property type="entry name" value="RNApol_insert_sf"/>
</dbReference>
<dbReference type="NCBIfam" id="NF003519">
    <property type="entry name" value="PRK05182.2-5"/>
    <property type="match status" value="1"/>
</dbReference>
<feature type="region of interest" description="Alpha C-terminal domain (alpha-CTD)" evidence="11">
    <location>
        <begin position="245"/>
        <end position="317"/>
    </location>
</feature>
<dbReference type="InterPro" id="IPR011262">
    <property type="entry name" value="DNA-dir_RNA_pol_insert"/>
</dbReference>
<accession>A0A7C5X0M5</accession>
<dbReference type="EMBL" id="DSAC01000043">
    <property type="protein sequence ID" value="HHO73715.1"/>
    <property type="molecule type" value="Genomic_DNA"/>
</dbReference>